<organism evidence="2 3">
    <name type="scientific">Nocardioides eburneiflavus</name>
    <dbReference type="NCBI Taxonomy" id="2518372"/>
    <lineage>
        <taxon>Bacteria</taxon>
        <taxon>Bacillati</taxon>
        <taxon>Actinomycetota</taxon>
        <taxon>Actinomycetes</taxon>
        <taxon>Propionibacteriales</taxon>
        <taxon>Nocardioidaceae</taxon>
        <taxon>Nocardioides</taxon>
    </lineage>
</organism>
<comment type="caution">
    <text evidence="2">The sequence shown here is derived from an EMBL/GenBank/DDBJ whole genome shotgun (WGS) entry which is preliminary data.</text>
</comment>
<name>A0A4Z1CEC0_9ACTN</name>
<protein>
    <submittedName>
        <fullName evidence="2">Uncharacterized protein</fullName>
    </submittedName>
</protein>
<evidence type="ECO:0000313" key="2">
    <source>
        <dbReference type="EMBL" id="TGN63648.1"/>
    </source>
</evidence>
<dbReference type="RefSeq" id="WP_135838184.1">
    <property type="nucleotide sequence ID" value="NZ_SRRO01000001.1"/>
</dbReference>
<proteinExistence type="predicted"/>
<gene>
    <name evidence="2" type="ORF">EXE59_06550</name>
</gene>
<evidence type="ECO:0000256" key="1">
    <source>
        <dbReference type="SAM" id="MobiDB-lite"/>
    </source>
</evidence>
<dbReference type="EMBL" id="SRRO01000001">
    <property type="protein sequence ID" value="TGN63648.1"/>
    <property type="molecule type" value="Genomic_DNA"/>
</dbReference>
<dbReference type="Proteomes" id="UP000297496">
    <property type="component" value="Unassembled WGS sequence"/>
</dbReference>
<feature type="compositionally biased region" description="Basic residues" evidence="1">
    <location>
        <begin position="45"/>
        <end position="55"/>
    </location>
</feature>
<dbReference type="AlphaFoldDB" id="A0A4Z1CEC0"/>
<dbReference type="OrthoDB" id="5124424at2"/>
<reference evidence="2 3" key="1">
    <citation type="submission" date="2019-04" db="EMBL/GenBank/DDBJ databases">
        <title>Three New Species of Nocardioides, Nocardioides euryhalodurans sp. nov., Nocardioides seonyuensis sp. nov. and Nocardioides eburneoflavus sp. nov. Isolated from Soil.</title>
        <authorList>
            <person name="Roh S.G."/>
            <person name="Lee C."/>
            <person name="Kim M.-K."/>
            <person name="Kim S.B."/>
        </authorList>
    </citation>
    <scope>NUCLEOTIDE SEQUENCE [LARGE SCALE GENOMIC DNA]</scope>
    <source>
        <strain evidence="2 3">MMS17-SY213</strain>
    </source>
</reference>
<feature type="region of interest" description="Disordered" evidence="1">
    <location>
        <begin position="33"/>
        <end position="59"/>
    </location>
</feature>
<accession>A0A4Z1CEC0</accession>
<keyword evidence="3" id="KW-1185">Reference proteome</keyword>
<evidence type="ECO:0000313" key="3">
    <source>
        <dbReference type="Proteomes" id="UP000297496"/>
    </source>
</evidence>
<sequence length="167" mass="18509">MFVALFFTVATLSACSSMTDGGTTITADELAQQEEEPHGAGAKHQQQRQRKKKTSARSTATNADLDAYVASAEKALREMFGGTFRKIYSEIDIVPVYPNGIAYDYTFRAAVDPALARPQLDRQAPTLRTQARTVVVPEMERMGFASPTVTYTYRNPDGSVVWTRRFS</sequence>